<feature type="domain" description="GH16" evidence="2">
    <location>
        <begin position="24"/>
        <end position="254"/>
    </location>
</feature>
<accession>A0AAD5TA38</accession>
<dbReference type="AlphaFoldDB" id="A0AAD5TA38"/>
<dbReference type="GO" id="GO:0005975">
    <property type="term" value="P:carbohydrate metabolic process"/>
    <property type="evidence" value="ECO:0007669"/>
    <property type="project" value="InterPro"/>
</dbReference>
<evidence type="ECO:0000256" key="1">
    <source>
        <dbReference type="SAM" id="SignalP"/>
    </source>
</evidence>
<keyword evidence="1" id="KW-0732">Signal</keyword>
<dbReference type="InterPro" id="IPR013320">
    <property type="entry name" value="ConA-like_dom_sf"/>
</dbReference>
<dbReference type="EMBL" id="JADGJH010000038">
    <property type="protein sequence ID" value="KAJ3141348.1"/>
    <property type="molecule type" value="Genomic_DNA"/>
</dbReference>
<comment type="caution">
    <text evidence="3">The sequence shown here is derived from an EMBL/GenBank/DDBJ whole genome shotgun (WGS) entry which is preliminary data.</text>
</comment>
<dbReference type="GO" id="GO:0004553">
    <property type="term" value="F:hydrolase activity, hydrolyzing O-glycosyl compounds"/>
    <property type="evidence" value="ECO:0007669"/>
    <property type="project" value="InterPro"/>
</dbReference>
<dbReference type="Gene3D" id="2.60.120.200">
    <property type="match status" value="2"/>
</dbReference>
<name>A0AAD5TA38_9FUNG</name>
<evidence type="ECO:0000259" key="2">
    <source>
        <dbReference type="PROSITE" id="PS51762"/>
    </source>
</evidence>
<gene>
    <name evidence="3" type="ORF">HK100_007960</name>
</gene>
<evidence type="ECO:0000313" key="4">
    <source>
        <dbReference type="Proteomes" id="UP001211907"/>
    </source>
</evidence>
<dbReference type="PROSITE" id="PS51762">
    <property type="entry name" value="GH16_2"/>
    <property type="match status" value="1"/>
</dbReference>
<dbReference type="Proteomes" id="UP001211907">
    <property type="component" value="Unassembled WGS sequence"/>
</dbReference>
<protein>
    <recommendedName>
        <fullName evidence="2">GH16 domain-containing protein</fullName>
    </recommendedName>
</protein>
<dbReference type="InterPro" id="IPR000757">
    <property type="entry name" value="Beta-glucanase-like"/>
</dbReference>
<sequence>MTGLVIAAFFAYTQAQIWNLVFHDTFEGNTLNSTKWNIESTPCYGESEWYLPENVAVSGGNLVITPKQQTTTGAVDCGSGTTSYTKVVSSGRVNTQDYGCWKCENQQCSGSNYLEIDIVEAYNGYGRGWTLQAPPITTGATFYEATVWWDPDNASTGSWAVDFNTPDLSTGFHNYTTIWLPGTVEFLFDGTSIGKYVYSSAESTMENWCGNLILNVALGGSAYGNPTDAQVLADASIWTPMLVDEIWVFQTSDSVNTITTANAKTTVKTTTKATTKTTSTTVKTTTTKTISTAVKTATTTSSILLVHDFKNMALNNLSGFVSDDGTMTNFTSSSITPGANGYFYEFFGPTGCVALNNYSHLSVSVAIPSSAATFIITLQEGDSSCENAGNTATVVSNSLITPVVVGSVSTFSVPLSAFSGVDLSRSLAVVFDTFTPSNEEYKFQSLTLTH</sequence>
<proteinExistence type="predicted"/>
<reference evidence="3" key="1">
    <citation type="submission" date="2020-05" db="EMBL/GenBank/DDBJ databases">
        <title>Phylogenomic resolution of chytrid fungi.</title>
        <authorList>
            <person name="Stajich J.E."/>
            <person name="Amses K."/>
            <person name="Simmons R."/>
            <person name="Seto K."/>
            <person name="Myers J."/>
            <person name="Bonds A."/>
            <person name="Quandt C.A."/>
            <person name="Barry K."/>
            <person name="Liu P."/>
            <person name="Grigoriev I."/>
            <person name="Longcore J.E."/>
            <person name="James T.Y."/>
        </authorList>
    </citation>
    <scope>NUCLEOTIDE SEQUENCE</scope>
    <source>
        <strain evidence="3">JEL0513</strain>
    </source>
</reference>
<evidence type="ECO:0000313" key="3">
    <source>
        <dbReference type="EMBL" id="KAJ3141348.1"/>
    </source>
</evidence>
<feature type="chain" id="PRO_5041959223" description="GH16 domain-containing protein" evidence="1">
    <location>
        <begin position="16"/>
        <end position="450"/>
    </location>
</feature>
<keyword evidence="4" id="KW-1185">Reference proteome</keyword>
<dbReference type="SUPFAM" id="SSF49899">
    <property type="entry name" value="Concanavalin A-like lectins/glucanases"/>
    <property type="match status" value="1"/>
</dbReference>
<organism evidence="3 4">
    <name type="scientific">Physocladia obscura</name>
    <dbReference type="NCBI Taxonomy" id="109957"/>
    <lineage>
        <taxon>Eukaryota</taxon>
        <taxon>Fungi</taxon>
        <taxon>Fungi incertae sedis</taxon>
        <taxon>Chytridiomycota</taxon>
        <taxon>Chytridiomycota incertae sedis</taxon>
        <taxon>Chytridiomycetes</taxon>
        <taxon>Chytridiales</taxon>
        <taxon>Chytriomycetaceae</taxon>
        <taxon>Physocladia</taxon>
    </lineage>
</organism>
<feature type="signal peptide" evidence="1">
    <location>
        <begin position="1"/>
        <end position="15"/>
    </location>
</feature>